<accession>A0ACB8SX95</accession>
<keyword evidence="2" id="KW-1185">Reference proteome</keyword>
<sequence length="251" mass="27873">MSQVAVEVLRAVASAADVFPPLKSVAGGALHLTETVQKFKSNQKEWTQLAEDIQSHLACIVKLLPHDILETRDDLRAHITHLETTLNGIVSSIQDIQDQTGLKRVGTFVQDPERIKDMRKRFDNAIGLFQLTSSLTTGFDVAHIRGQEPIQLVVERALDKFRAEVASDIAAASAKENNAHSVVRDAFPLFNGVRRDYRGPSTPSVGSEAPRNRWADHCPIRGAHHSMSPGAWHAQGPRFAIPWFLRRAQPR</sequence>
<name>A0ACB8SX95_9AGAM</name>
<reference evidence="1" key="1">
    <citation type="submission" date="2021-03" db="EMBL/GenBank/DDBJ databases">
        <authorList>
            <consortium name="DOE Joint Genome Institute"/>
            <person name="Ahrendt S."/>
            <person name="Looney B.P."/>
            <person name="Miyauchi S."/>
            <person name="Morin E."/>
            <person name="Drula E."/>
            <person name="Courty P.E."/>
            <person name="Chicoki N."/>
            <person name="Fauchery L."/>
            <person name="Kohler A."/>
            <person name="Kuo A."/>
            <person name="Labutti K."/>
            <person name="Pangilinan J."/>
            <person name="Lipzen A."/>
            <person name="Riley R."/>
            <person name="Andreopoulos W."/>
            <person name="He G."/>
            <person name="Johnson J."/>
            <person name="Barry K.W."/>
            <person name="Grigoriev I.V."/>
            <person name="Nagy L."/>
            <person name="Hibbett D."/>
            <person name="Henrissat B."/>
            <person name="Matheny P.B."/>
            <person name="Labbe J."/>
            <person name="Martin F."/>
        </authorList>
    </citation>
    <scope>NUCLEOTIDE SEQUENCE</scope>
    <source>
        <strain evidence="1">HHB10654</strain>
    </source>
</reference>
<evidence type="ECO:0000313" key="1">
    <source>
        <dbReference type="EMBL" id="KAI0060760.1"/>
    </source>
</evidence>
<comment type="caution">
    <text evidence="1">The sequence shown here is derived from an EMBL/GenBank/DDBJ whole genome shotgun (WGS) entry which is preliminary data.</text>
</comment>
<dbReference type="Proteomes" id="UP000814140">
    <property type="component" value="Unassembled WGS sequence"/>
</dbReference>
<evidence type="ECO:0000313" key="2">
    <source>
        <dbReference type="Proteomes" id="UP000814140"/>
    </source>
</evidence>
<gene>
    <name evidence="1" type="ORF">BV25DRAFT_1992812</name>
</gene>
<protein>
    <submittedName>
        <fullName evidence="1">Uncharacterized protein</fullName>
    </submittedName>
</protein>
<organism evidence="1 2">
    <name type="scientific">Artomyces pyxidatus</name>
    <dbReference type="NCBI Taxonomy" id="48021"/>
    <lineage>
        <taxon>Eukaryota</taxon>
        <taxon>Fungi</taxon>
        <taxon>Dikarya</taxon>
        <taxon>Basidiomycota</taxon>
        <taxon>Agaricomycotina</taxon>
        <taxon>Agaricomycetes</taxon>
        <taxon>Russulales</taxon>
        <taxon>Auriscalpiaceae</taxon>
        <taxon>Artomyces</taxon>
    </lineage>
</organism>
<reference evidence="1" key="2">
    <citation type="journal article" date="2022" name="New Phytol.">
        <title>Evolutionary transition to the ectomycorrhizal habit in the genomes of a hyperdiverse lineage of mushroom-forming fungi.</title>
        <authorList>
            <person name="Looney B."/>
            <person name="Miyauchi S."/>
            <person name="Morin E."/>
            <person name="Drula E."/>
            <person name="Courty P.E."/>
            <person name="Kohler A."/>
            <person name="Kuo A."/>
            <person name="LaButti K."/>
            <person name="Pangilinan J."/>
            <person name="Lipzen A."/>
            <person name="Riley R."/>
            <person name="Andreopoulos W."/>
            <person name="He G."/>
            <person name="Johnson J."/>
            <person name="Nolan M."/>
            <person name="Tritt A."/>
            <person name="Barry K.W."/>
            <person name="Grigoriev I.V."/>
            <person name="Nagy L.G."/>
            <person name="Hibbett D."/>
            <person name="Henrissat B."/>
            <person name="Matheny P.B."/>
            <person name="Labbe J."/>
            <person name="Martin F.M."/>
        </authorList>
    </citation>
    <scope>NUCLEOTIDE SEQUENCE</scope>
    <source>
        <strain evidence="1">HHB10654</strain>
    </source>
</reference>
<proteinExistence type="predicted"/>
<dbReference type="EMBL" id="MU277217">
    <property type="protein sequence ID" value="KAI0060760.1"/>
    <property type="molecule type" value="Genomic_DNA"/>
</dbReference>